<gene>
    <name evidence="2" type="ORF">GNI_133900</name>
</gene>
<protein>
    <submittedName>
        <fullName evidence="2">Transmembrane protein</fullName>
    </submittedName>
</protein>
<keyword evidence="1" id="KW-1133">Transmembrane helix</keyword>
<reference evidence="2" key="1">
    <citation type="submission" date="2013-12" db="EMBL/GenBank/DDBJ databases">
        <authorList>
            <person name="Omoto C.K."/>
            <person name="Sibley D."/>
            <person name="Venepally P."/>
            <person name="Hadjithomas M."/>
            <person name="Karamycheva S."/>
            <person name="Brunk B."/>
            <person name="Roos D."/>
            <person name="Caler E."/>
            <person name="Lorenzi H."/>
        </authorList>
    </citation>
    <scope>NUCLEOTIDE SEQUENCE</scope>
</reference>
<dbReference type="GeneID" id="22914726"/>
<dbReference type="RefSeq" id="XP_011132304.1">
    <property type="nucleotide sequence ID" value="XM_011134002.1"/>
</dbReference>
<sequence>MNFDLLSHWRDIVNGKKGVSHHRAMEIRKALEDRILEDSYPAWSSGELPGRQSELTRDIMVAEFRALCEQYDRSRLLGLTNKTLDRKFADLYGDAQVEHGMDSSEKFLTHVRTKLFQEKDRMFVAEAALNDISKDLETSVTLFQRYRQNLAKSHKAMMQVVRKAESDGRHLRLAWIFFCGVCTYIILKRLLIIRMIYYVRVLTLAHSLSHWHTLSWIHSHGYTVSWIHSRILCYAVDEAS</sequence>
<comment type="caution">
    <text evidence="2">The sequence shown here is derived from an EMBL/GenBank/DDBJ whole genome shotgun (WGS) entry which is preliminary data.</text>
</comment>
<keyword evidence="1 2" id="KW-0812">Transmembrane</keyword>
<dbReference type="EMBL" id="AFNH02000994">
    <property type="protein sequence ID" value="EZG46464.1"/>
    <property type="molecule type" value="Genomic_DNA"/>
</dbReference>
<organism evidence="2 3">
    <name type="scientific">Gregarina niphandrodes</name>
    <name type="common">Septate eugregarine</name>
    <dbReference type="NCBI Taxonomy" id="110365"/>
    <lineage>
        <taxon>Eukaryota</taxon>
        <taxon>Sar</taxon>
        <taxon>Alveolata</taxon>
        <taxon>Apicomplexa</taxon>
        <taxon>Conoidasida</taxon>
        <taxon>Gregarinasina</taxon>
        <taxon>Eugregarinorida</taxon>
        <taxon>Gregarinidae</taxon>
        <taxon>Gregarina</taxon>
    </lineage>
</organism>
<name>A0A023B190_GRENI</name>
<keyword evidence="1" id="KW-0472">Membrane</keyword>
<evidence type="ECO:0000256" key="1">
    <source>
        <dbReference type="SAM" id="Phobius"/>
    </source>
</evidence>
<evidence type="ECO:0000313" key="2">
    <source>
        <dbReference type="EMBL" id="EZG46464.1"/>
    </source>
</evidence>
<accession>A0A023B190</accession>
<keyword evidence="3" id="KW-1185">Reference proteome</keyword>
<evidence type="ECO:0000313" key="3">
    <source>
        <dbReference type="Proteomes" id="UP000019763"/>
    </source>
</evidence>
<proteinExistence type="predicted"/>
<feature type="transmembrane region" description="Helical" evidence="1">
    <location>
        <begin position="173"/>
        <end position="191"/>
    </location>
</feature>
<dbReference type="VEuPathDB" id="CryptoDB:GNI_133900"/>
<dbReference type="Proteomes" id="UP000019763">
    <property type="component" value="Unassembled WGS sequence"/>
</dbReference>
<dbReference type="AlphaFoldDB" id="A0A023B190"/>